<dbReference type="PANTHER" id="PTHR10622:SF10">
    <property type="entry name" value="HET DOMAIN-CONTAINING PROTEIN"/>
    <property type="match status" value="1"/>
</dbReference>
<name>A0AAJ0HXF6_9PEZI</name>
<sequence>MPSKYCSICACYIDKSDSAELQHALNFMFRWYREAAKSYVYLIVTQLCWAAGKPQSYNGNRTYTAAQKTDTTSLLKRTSALISGIIARWEGYNWLMLFLARPSRSDLGGSAVVERIEGKLAMYSM</sequence>
<proteinExistence type="predicted"/>
<reference evidence="1" key="2">
    <citation type="submission" date="2023-06" db="EMBL/GenBank/DDBJ databases">
        <authorList>
            <consortium name="Lawrence Berkeley National Laboratory"/>
            <person name="Haridas S."/>
            <person name="Hensen N."/>
            <person name="Bonometti L."/>
            <person name="Westerberg I."/>
            <person name="Brannstrom I.O."/>
            <person name="Guillou S."/>
            <person name="Cros-Aarteil S."/>
            <person name="Calhoun S."/>
            <person name="Kuo A."/>
            <person name="Mondo S."/>
            <person name="Pangilinan J."/>
            <person name="Riley R."/>
            <person name="Labutti K."/>
            <person name="Andreopoulos B."/>
            <person name="Lipzen A."/>
            <person name="Chen C."/>
            <person name="Yanf M."/>
            <person name="Daum C."/>
            <person name="Ng V."/>
            <person name="Clum A."/>
            <person name="Steindorff A."/>
            <person name="Ohm R."/>
            <person name="Martin F."/>
            <person name="Silar P."/>
            <person name="Natvig D."/>
            <person name="Lalanne C."/>
            <person name="Gautier V."/>
            <person name="Ament-Velasquez S.L."/>
            <person name="Kruys A."/>
            <person name="Hutchinson M.I."/>
            <person name="Powell A.J."/>
            <person name="Barry K."/>
            <person name="Miller A.N."/>
            <person name="Grigoriev I.V."/>
            <person name="Debuchy R."/>
            <person name="Gladieux P."/>
            <person name="Thoren M.H."/>
            <person name="Johannesson H."/>
        </authorList>
    </citation>
    <scope>NUCLEOTIDE SEQUENCE</scope>
    <source>
        <strain evidence="1">CBS 955.72</strain>
    </source>
</reference>
<organism evidence="1 2">
    <name type="scientific">Lasiosphaeria hispida</name>
    <dbReference type="NCBI Taxonomy" id="260671"/>
    <lineage>
        <taxon>Eukaryota</taxon>
        <taxon>Fungi</taxon>
        <taxon>Dikarya</taxon>
        <taxon>Ascomycota</taxon>
        <taxon>Pezizomycotina</taxon>
        <taxon>Sordariomycetes</taxon>
        <taxon>Sordariomycetidae</taxon>
        <taxon>Sordariales</taxon>
        <taxon>Lasiosphaeriaceae</taxon>
        <taxon>Lasiosphaeria</taxon>
    </lineage>
</organism>
<gene>
    <name evidence="1" type="ORF">B0T25DRAFT_61908</name>
</gene>
<dbReference type="Proteomes" id="UP001275084">
    <property type="component" value="Unassembled WGS sequence"/>
</dbReference>
<accession>A0AAJ0HXF6</accession>
<dbReference type="PANTHER" id="PTHR10622">
    <property type="entry name" value="HET DOMAIN-CONTAINING PROTEIN"/>
    <property type="match status" value="1"/>
</dbReference>
<reference evidence="1" key="1">
    <citation type="journal article" date="2023" name="Mol. Phylogenet. Evol.">
        <title>Genome-scale phylogeny and comparative genomics of the fungal order Sordariales.</title>
        <authorList>
            <person name="Hensen N."/>
            <person name="Bonometti L."/>
            <person name="Westerberg I."/>
            <person name="Brannstrom I.O."/>
            <person name="Guillou S."/>
            <person name="Cros-Aarteil S."/>
            <person name="Calhoun S."/>
            <person name="Haridas S."/>
            <person name="Kuo A."/>
            <person name="Mondo S."/>
            <person name="Pangilinan J."/>
            <person name="Riley R."/>
            <person name="LaButti K."/>
            <person name="Andreopoulos B."/>
            <person name="Lipzen A."/>
            <person name="Chen C."/>
            <person name="Yan M."/>
            <person name="Daum C."/>
            <person name="Ng V."/>
            <person name="Clum A."/>
            <person name="Steindorff A."/>
            <person name="Ohm R.A."/>
            <person name="Martin F."/>
            <person name="Silar P."/>
            <person name="Natvig D.O."/>
            <person name="Lalanne C."/>
            <person name="Gautier V."/>
            <person name="Ament-Velasquez S.L."/>
            <person name="Kruys A."/>
            <person name="Hutchinson M.I."/>
            <person name="Powell A.J."/>
            <person name="Barry K."/>
            <person name="Miller A.N."/>
            <person name="Grigoriev I.V."/>
            <person name="Debuchy R."/>
            <person name="Gladieux P."/>
            <person name="Hiltunen Thoren M."/>
            <person name="Johannesson H."/>
        </authorList>
    </citation>
    <scope>NUCLEOTIDE SEQUENCE</scope>
    <source>
        <strain evidence="1">CBS 955.72</strain>
    </source>
</reference>
<dbReference type="EMBL" id="JAUIQD010000001">
    <property type="protein sequence ID" value="KAK3364364.1"/>
    <property type="molecule type" value="Genomic_DNA"/>
</dbReference>
<protein>
    <submittedName>
        <fullName evidence="1">Uncharacterized protein</fullName>
    </submittedName>
</protein>
<dbReference type="AlphaFoldDB" id="A0AAJ0HXF6"/>
<evidence type="ECO:0000313" key="1">
    <source>
        <dbReference type="EMBL" id="KAK3364364.1"/>
    </source>
</evidence>
<comment type="caution">
    <text evidence="1">The sequence shown here is derived from an EMBL/GenBank/DDBJ whole genome shotgun (WGS) entry which is preliminary data.</text>
</comment>
<keyword evidence="2" id="KW-1185">Reference proteome</keyword>
<evidence type="ECO:0000313" key="2">
    <source>
        <dbReference type="Proteomes" id="UP001275084"/>
    </source>
</evidence>